<dbReference type="Pfam" id="PF00168">
    <property type="entry name" value="C2"/>
    <property type="match status" value="1"/>
</dbReference>
<evidence type="ECO:0000313" key="3">
    <source>
        <dbReference type="EMBL" id="SPD33038.1"/>
    </source>
</evidence>
<organism evidence="3">
    <name type="scientific">Fagus sylvatica</name>
    <name type="common">Beechnut</name>
    <dbReference type="NCBI Taxonomy" id="28930"/>
    <lineage>
        <taxon>Eukaryota</taxon>
        <taxon>Viridiplantae</taxon>
        <taxon>Streptophyta</taxon>
        <taxon>Embryophyta</taxon>
        <taxon>Tracheophyta</taxon>
        <taxon>Spermatophyta</taxon>
        <taxon>Magnoliopsida</taxon>
        <taxon>eudicotyledons</taxon>
        <taxon>Gunneridae</taxon>
        <taxon>Pentapetalae</taxon>
        <taxon>rosids</taxon>
        <taxon>fabids</taxon>
        <taxon>Fagales</taxon>
        <taxon>Fagaceae</taxon>
        <taxon>Fagus</taxon>
    </lineage>
</organism>
<dbReference type="PROSITE" id="PS50004">
    <property type="entry name" value="C2"/>
    <property type="match status" value="1"/>
</dbReference>
<protein>
    <recommendedName>
        <fullName evidence="2">C2 domain-containing protein</fullName>
    </recommendedName>
</protein>
<feature type="compositionally biased region" description="Acidic residues" evidence="1">
    <location>
        <begin position="210"/>
        <end position="240"/>
    </location>
</feature>
<name>A0A2N9J856_FAGSY</name>
<reference evidence="3" key="1">
    <citation type="submission" date="2018-02" db="EMBL/GenBank/DDBJ databases">
        <authorList>
            <person name="Cohen D.B."/>
            <person name="Kent A.D."/>
        </authorList>
    </citation>
    <scope>NUCLEOTIDE SEQUENCE</scope>
</reference>
<proteinExistence type="predicted"/>
<dbReference type="PANTHER" id="PTHR32246:SF173">
    <property type="entry name" value="C2 DOMAIN-CONTAINING PROTEIN"/>
    <property type="match status" value="1"/>
</dbReference>
<evidence type="ECO:0000259" key="2">
    <source>
        <dbReference type="PROSITE" id="PS50004"/>
    </source>
</evidence>
<feature type="region of interest" description="Disordered" evidence="1">
    <location>
        <begin position="203"/>
        <end position="240"/>
    </location>
</feature>
<dbReference type="GO" id="GO:0006952">
    <property type="term" value="P:defense response"/>
    <property type="evidence" value="ECO:0007669"/>
    <property type="project" value="InterPro"/>
</dbReference>
<dbReference type="Gene3D" id="2.60.40.150">
    <property type="entry name" value="C2 domain"/>
    <property type="match status" value="1"/>
</dbReference>
<dbReference type="InterPro" id="IPR044750">
    <property type="entry name" value="C2_SRC2/BAP"/>
</dbReference>
<feature type="compositionally biased region" description="Polar residues" evidence="1">
    <location>
        <begin position="130"/>
        <end position="139"/>
    </location>
</feature>
<accession>A0A2N9J856</accession>
<feature type="region of interest" description="Disordered" evidence="1">
    <location>
        <begin position="114"/>
        <end position="139"/>
    </location>
</feature>
<dbReference type="InterPro" id="IPR000008">
    <property type="entry name" value="C2_dom"/>
</dbReference>
<dbReference type="InterPro" id="IPR035892">
    <property type="entry name" value="C2_domain_sf"/>
</dbReference>
<evidence type="ECO:0000256" key="1">
    <source>
        <dbReference type="SAM" id="MobiDB-lite"/>
    </source>
</evidence>
<dbReference type="AlphaFoldDB" id="A0A2N9J856"/>
<dbReference type="EMBL" id="OIVN01006433">
    <property type="protein sequence ID" value="SPD33038.1"/>
    <property type="molecule type" value="Genomic_DNA"/>
</dbReference>
<gene>
    <name evidence="3" type="ORF">FSB_LOCUS60920</name>
</gene>
<dbReference type="SUPFAM" id="SSF49562">
    <property type="entry name" value="C2 domain (Calcium/lipid-binding domain, CaLB)"/>
    <property type="match status" value="1"/>
</dbReference>
<dbReference type="SMART" id="SM00239">
    <property type="entry name" value="C2"/>
    <property type="match status" value="1"/>
</dbReference>
<sequence>MAYRPLEVVIQSAQGLKNVNHFTKMKPYAVVFICEDNNDPNILPDTKTTVDSDNGSNPIWNFTFEFKINIAKAQRNRLALVVKLKSHHKTHSDKDIGDVRVPITELLAEFGDADATAEEEDDEKKVMSRSVVTTSDGTASEEGTLSFSYKFGRTVEHVPPANRPRLQVPPKKSRRHKVKKVAKGAAKGILSIMGTTLAILAEEALTQGLDPDDGQEGDDPDGEDGEDPDGEDPDGEDPYP</sequence>
<feature type="domain" description="C2" evidence="2">
    <location>
        <begin position="1"/>
        <end position="117"/>
    </location>
</feature>
<dbReference type="CDD" id="cd04051">
    <property type="entry name" value="C2_SRC2_like"/>
    <property type="match status" value="1"/>
</dbReference>
<dbReference type="PANTHER" id="PTHR32246">
    <property type="entry name" value="INGRESSION PROTEIN FIC1"/>
    <property type="match status" value="1"/>
</dbReference>